<protein>
    <submittedName>
        <fullName evidence="1">Uncharacterized protein</fullName>
    </submittedName>
</protein>
<dbReference type="EMBL" id="JACOOO010000025">
    <property type="protein sequence ID" value="MBC5629600.1"/>
    <property type="molecule type" value="Genomic_DNA"/>
</dbReference>
<keyword evidence="2" id="KW-1185">Reference proteome</keyword>
<evidence type="ECO:0000313" key="1">
    <source>
        <dbReference type="EMBL" id="MBC5629600.1"/>
    </source>
</evidence>
<proteinExistence type="predicted"/>
<evidence type="ECO:0000313" key="2">
    <source>
        <dbReference type="Proteomes" id="UP000596929"/>
    </source>
</evidence>
<sequence>MDIFKILNNDIDGLTDEEKAFADQFNYTLREKIMDELVECEINELINNLKVDKEIFKEKVGNIFINGKKGYKDMPMKILIDIYLSKMNEGDFVNLIESISAV</sequence>
<reference evidence="1 2" key="1">
    <citation type="submission" date="2020-08" db="EMBL/GenBank/DDBJ databases">
        <title>Genome public.</title>
        <authorList>
            <person name="Liu C."/>
            <person name="Sun Q."/>
        </authorList>
    </citation>
    <scope>NUCLEOTIDE SEQUENCE [LARGE SCALE GENOMIC DNA]</scope>
    <source>
        <strain evidence="1 2">NSJ-6</strain>
    </source>
</reference>
<dbReference type="Proteomes" id="UP000596929">
    <property type="component" value="Unassembled WGS sequence"/>
</dbReference>
<dbReference type="RefSeq" id="WP_186860264.1">
    <property type="nucleotide sequence ID" value="NZ_JACOOO010000025.1"/>
</dbReference>
<accession>A0ABR7DES0</accession>
<comment type="caution">
    <text evidence="1">The sequence shown here is derived from an EMBL/GenBank/DDBJ whole genome shotgun (WGS) entry which is preliminary data.</text>
</comment>
<gene>
    <name evidence="1" type="ORF">H8S20_11935</name>
</gene>
<name>A0ABR7DES0_9CLOT</name>
<organism evidence="1 2">
    <name type="scientific">Clostridium hominis</name>
    <dbReference type="NCBI Taxonomy" id="2763036"/>
    <lineage>
        <taxon>Bacteria</taxon>
        <taxon>Bacillati</taxon>
        <taxon>Bacillota</taxon>
        <taxon>Clostridia</taxon>
        <taxon>Eubacteriales</taxon>
        <taxon>Clostridiaceae</taxon>
        <taxon>Clostridium</taxon>
    </lineage>
</organism>